<dbReference type="EMBL" id="PZFR01000175">
    <property type="protein sequence ID" value="PTI64507.1"/>
    <property type="molecule type" value="Genomic_DNA"/>
</dbReference>
<name>A0ABX5IIL6_9STAP</name>
<evidence type="ECO:0000313" key="2">
    <source>
        <dbReference type="Proteomes" id="UP000240859"/>
    </source>
</evidence>
<organism evidence="1 2">
    <name type="scientific">Staphylococcus succinus</name>
    <dbReference type="NCBI Taxonomy" id="61015"/>
    <lineage>
        <taxon>Bacteria</taxon>
        <taxon>Bacillati</taxon>
        <taxon>Bacillota</taxon>
        <taxon>Bacilli</taxon>
        <taxon>Bacillales</taxon>
        <taxon>Staphylococcaceae</taxon>
        <taxon>Staphylococcus</taxon>
    </lineage>
</organism>
<keyword evidence="2" id="KW-1185">Reference proteome</keyword>
<feature type="non-terminal residue" evidence="1">
    <location>
        <position position="91"/>
    </location>
</feature>
<sequence>MISSISIRNHYSTELARCINETMILIPLGDPCKLFLNGAVVTIEDGIIINNADLYQLLDVHNLIEIKIPLPLFMTRDAYLVNAYFDFNRIK</sequence>
<proteinExistence type="predicted"/>
<evidence type="ECO:0000313" key="1">
    <source>
        <dbReference type="EMBL" id="PTI64507.1"/>
    </source>
</evidence>
<comment type="caution">
    <text evidence="1">The sequence shown here is derived from an EMBL/GenBank/DDBJ whole genome shotgun (WGS) entry which is preliminary data.</text>
</comment>
<gene>
    <name evidence="1" type="ORF">BU057_13315</name>
</gene>
<protein>
    <submittedName>
        <fullName evidence="1">AraC family transcriptional regulator</fullName>
    </submittedName>
</protein>
<reference evidence="1 2" key="1">
    <citation type="journal article" date="2016" name="Front. Microbiol.">
        <title>Comprehensive Phylogenetic Analysis of Bovine Non-aureus Staphylococci Species Based on Whole-Genome Sequencing.</title>
        <authorList>
            <person name="Naushad S."/>
            <person name="Barkema H.W."/>
            <person name="Luby C."/>
            <person name="Condas L.A."/>
            <person name="Nobrega D.B."/>
            <person name="Carson D.A."/>
            <person name="De Buck J."/>
        </authorList>
    </citation>
    <scope>NUCLEOTIDE SEQUENCE [LARGE SCALE GENOMIC DNA]</scope>
    <source>
        <strain evidence="1 2">SNUC 1084</strain>
    </source>
</reference>
<accession>A0ABX5IIL6</accession>
<dbReference type="Proteomes" id="UP000240859">
    <property type="component" value="Unassembled WGS sequence"/>
</dbReference>